<evidence type="ECO:0000313" key="2">
    <source>
        <dbReference type="Proteomes" id="UP001345219"/>
    </source>
</evidence>
<gene>
    <name evidence="1" type="ORF">SAY87_021858</name>
</gene>
<dbReference type="AlphaFoldDB" id="A0AAN7JRM6"/>
<proteinExistence type="predicted"/>
<dbReference type="EMBL" id="JAXIOK010000016">
    <property type="protein sequence ID" value="KAK4753060.1"/>
    <property type="molecule type" value="Genomic_DNA"/>
</dbReference>
<reference evidence="1 2" key="1">
    <citation type="journal article" date="2023" name="Hortic Res">
        <title>Pangenome of water caltrop reveals structural variations and asymmetric subgenome divergence after allopolyploidization.</title>
        <authorList>
            <person name="Zhang X."/>
            <person name="Chen Y."/>
            <person name="Wang L."/>
            <person name="Yuan Y."/>
            <person name="Fang M."/>
            <person name="Shi L."/>
            <person name="Lu R."/>
            <person name="Comes H.P."/>
            <person name="Ma Y."/>
            <person name="Chen Y."/>
            <person name="Huang G."/>
            <person name="Zhou Y."/>
            <person name="Zheng Z."/>
            <person name="Qiu Y."/>
        </authorList>
    </citation>
    <scope>NUCLEOTIDE SEQUENCE [LARGE SCALE GENOMIC DNA]</scope>
    <source>
        <tissue evidence="1">Roots</tissue>
    </source>
</reference>
<evidence type="ECO:0000313" key="1">
    <source>
        <dbReference type="EMBL" id="KAK4753060.1"/>
    </source>
</evidence>
<organism evidence="1 2">
    <name type="scientific">Trapa incisa</name>
    <dbReference type="NCBI Taxonomy" id="236973"/>
    <lineage>
        <taxon>Eukaryota</taxon>
        <taxon>Viridiplantae</taxon>
        <taxon>Streptophyta</taxon>
        <taxon>Embryophyta</taxon>
        <taxon>Tracheophyta</taxon>
        <taxon>Spermatophyta</taxon>
        <taxon>Magnoliopsida</taxon>
        <taxon>eudicotyledons</taxon>
        <taxon>Gunneridae</taxon>
        <taxon>Pentapetalae</taxon>
        <taxon>rosids</taxon>
        <taxon>malvids</taxon>
        <taxon>Myrtales</taxon>
        <taxon>Lythraceae</taxon>
        <taxon>Trapa</taxon>
    </lineage>
</organism>
<sequence length="110" mass="12103">MLHLDLQIDPSATCWSDQVGVEEICLARPVWSRAVVRVLLDLDPGVPVEPRQPPALQGPPLSEVNSADFYNIPHFFLVGFLIRLLIHRSLAYSSYISLASSDSGEKCSGL</sequence>
<keyword evidence="2" id="KW-1185">Reference proteome</keyword>
<accession>A0AAN7JRM6</accession>
<protein>
    <submittedName>
        <fullName evidence="1">Uncharacterized protein</fullName>
    </submittedName>
</protein>
<name>A0AAN7JRM6_9MYRT</name>
<dbReference type="Proteomes" id="UP001345219">
    <property type="component" value="Chromosome 16"/>
</dbReference>
<comment type="caution">
    <text evidence="1">The sequence shown here is derived from an EMBL/GenBank/DDBJ whole genome shotgun (WGS) entry which is preliminary data.</text>
</comment>